<dbReference type="AlphaFoldDB" id="A0A432CUV6"/>
<sequence>MNQLASCCDVVFANSYFEFGRFLPVLFLGETKHILPVFILTCLSNFLAPPIWRCFFMSEICCLAQKQKKRKPNQRFALSNSLPN</sequence>
<protein>
    <submittedName>
        <fullName evidence="1">Uncharacterized protein</fullName>
    </submittedName>
</protein>
<gene>
    <name evidence="1" type="ORF">EJ063_13145</name>
</gene>
<evidence type="ECO:0000313" key="1">
    <source>
        <dbReference type="EMBL" id="RTZ15397.1"/>
    </source>
</evidence>
<reference evidence="1 2" key="1">
    <citation type="submission" date="2018-12" db="EMBL/GenBank/DDBJ databases">
        <title>Vibrio sp. isolated from China Sea.</title>
        <authorList>
            <person name="Li Y."/>
        </authorList>
    </citation>
    <scope>NUCLEOTIDE SEQUENCE [LARGE SCALE GENOMIC DNA]</scope>
    <source>
        <strain evidence="1 2">BEI207</strain>
    </source>
</reference>
<dbReference type="EMBL" id="RXZH01000005">
    <property type="protein sequence ID" value="RTZ15397.1"/>
    <property type="molecule type" value="Genomic_DNA"/>
</dbReference>
<comment type="caution">
    <text evidence="1">The sequence shown here is derived from an EMBL/GenBank/DDBJ whole genome shotgun (WGS) entry which is preliminary data.</text>
</comment>
<organism evidence="1 2">
    <name type="scientific">Vibrio aquaticus</name>
    <dbReference type="NCBI Taxonomy" id="2496559"/>
    <lineage>
        <taxon>Bacteria</taxon>
        <taxon>Pseudomonadati</taxon>
        <taxon>Pseudomonadota</taxon>
        <taxon>Gammaproteobacteria</taxon>
        <taxon>Vibrionales</taxon>
        <taxon>Vibrionaceae</taxon>
        <taxon>Vibrio</taxon>
    </lineage>
</organism>
<accession>A0A432CUV6</accession>
<keyword evidence="2" id="KW-1185">Reference proteome</keyword>
<name>A0A432CUV6_9VIBR</name>
<evidence type="ECO:0000313" key="2">
    <source>
        <dbReference type="Proteomes" id="UP000268973"/>
    </source>
</evidence>
<dbReference type="Proteomes" id="UP000268973">
    <property type="component" value="Unassembled WGS sequence"/>
</dbReference>
<proteinExistence type="predicted"/>